<protein>
    <submittedName>
        <fullName evidence="2">Uncharacterized protein</fullName>
    </submittedName>
</protein>
<keyword evidence="3" id="KW-1185">Reference proteome</keyword>
<evidence type="ECO:0000313" key="2">
    <source>
        <dbReference type="EMBL" id="KAG1788711.1"/>
    </source>
</evidence>
<comment type="caution">
    <text evidence="2">The sequence shown here is derived from an EMBL/GenBank/DDBJ whole genome shotgun (WGS) entry which is preliminary data.</text>
</comment>
<name>A0A9P7AHY5_9AGAM</name>
<sequence>MSLCATTCVKVPCFKLSTPLQHPFTPSYTSSHVGSPPSTPSVSPRGSVASTVLESDDDSFPLTPDSKHSGDTHHVADISCRAGPSTSISRYHKQHHIDSYNYSFHPYRRAPSFQDRCAFECMLGSSDCDNSLEDMKGKTDDWFLRHMDALGPQSFRLVVHYKEAVREHQRLDLFVAYWAREESKRLDNLHQFMLQAAQGDFVRAEREASVLMKRLLEKHPPSTDIDAQSLAMLSEHNKKYLCRTDTQLDLLKDCIVQRQMASSRDDDSNNNLDAAA</sequence>
<dbReference type="GeneID" id="64601059"/>
<dbReference type="OrthoDB" id="2672009at2759"/>
<dbReference type="EMBL" id="JABBWE010000065">
    <property type="protein sequence ID" value="KAG1788711.1"/>
    <property type="molecule type" value="Genomic_DNA"/>
</dbReference>
<proteinExistence type="predicted"/>
<dbReference type="AlphaFoldDB" id="A0A9P7AHY5"/>
<dbReference type="RefSeq" id="XP_041155894.1">
    <property type="nucleotide sequence ID" value="XM_041307295.1"/>
</dbReference>
<feature type="compositionally biased region" description="Basic and acidic residues" evidence="1">
    <location>
        <begin position="65"/>
        <end position="76"/>
    </location>
</feature>
<evidence type="ECO:0000313" key="3">
    <source>
        <dbReference type="Proteomes" id="UP000719766"/>
    </source>
</evidence>
<organism evidence="2 3">
    <name type="scientific">Suillus plorans</name>
    <dbReference type="NCBI Taxonomy" id="116603"/>
    <lineage>
        <taxon>Eukaryota</taxon>
        <taxon>Fungi</taxon>
        <taxon>Dikarya</taxon>
        <taxon>Basidiomycota</taxon>
        <taxon>Agaricomycotina</taxon>
        <taxon>Agaricomycetes</taxon>
        <taxon>Agaricomycetidae</taxon>
        <taxon>Boletales</taxon>
        <taxon>Suillineae</taxon>
        <taxon>Suillaceae</taxon>
        <taxon>Suillus</taxon>
    </lineage>
</organism>
<reference evidence="2" key="1">
    <citation type="journal article" date="2020" name="New Phytol.">
        <title>Comparative genomics reveals dynamic genome evolution in host specialist ectomycorrhizal fungi.</title>
        <authorList>
            <person name="Lofgren L.A."/>
            <person name="Nguyen N.H."/>
            <person name="Vilgalys R."/>
            <person name="Ruytinx J."/>
            <person name="Liao H.L."/>
            <person name="Branco S."/>
            <person name="Kuo A."/>
            <person name="LaButti K."/>
            <person name="Lipzen A."/>
            <person name="Andreopoulos W."/>
            <person name="Pangilinan J."/>
            <person name="Riley R."/>
            <person name="Hundley H."/>
            <person name="Na H."/>
            <person name="Barry K."/>
            <person name="Grigoriev I.V."/>
            <person name="Stajich J.E."/>
            <person name="Kennedy P.G."/>
        </authorList>
    </citation>
    <scope>NUCLEOTIDE SEQUENCE</scope>
    <source>
        <strain evidence="2">S12</strain>
    </source>
</reference>
<accession>A0A9P7AHY5</accession>
<gene>
    <name evidence="2" type="ORF">HD556DRAFT_1447559</name>
</gene>
<evidence type="ECO:0000256" key="1">
    <source>
        <dbReference type="SAM" id="MobiDB-lite"/>
    </source>
</evidence>
<feature type="region of interest" description="Disordered" evidence="1">
    <location>
        <begin position="27"/>
        <end position="78"/>
    </location>
</feature>
<feature type="compositionally biased region" description="Low complexity" evidence="1">
    <location>
        <begin position="29"/>
        <end position="48"/>
    </location>
</feature>
<dbReference type="Proteomes" id="UP000719766">
    <property type="component" value="Unassembled WGS sequence"/>
</dbReference>